<accession>A0A3G2R5H0</accession>
<name>A0A3G2R5H0_9FIRM</name>
<dbReference type="InterPro" id="IPR000994">
    <property type="entry name" value="Pept_M24"/>
</dbReference>
<keyword evidence="7" id="KW-0645">Protease</keyword>
<dbReference type="PANTHER" id="PTHR46112">
    <property type="entry name" value="AMINOPEPTIDASE"/>
    <property type="match status" value="1"/>
</dbReference>
<dbReference type="FunFam" id="3.90.230.10:FF:000014">
    <property type="entry name" value="Aminopeptidase P family protein"/>
    <property type="match status" value="1"/>
</dbReference>
<comment type="similarity">
    <text evidence="1 4">Belongs to the peptidase M24B family.</text>
</comment>
<dbReference type="GO" id="GO:0004177">
    <property type="term" value="F:aminopeptidase activity"/>
    <property type="evidence" value="ECO:0007669"/>
    <property type="project" value="UniProtKB-KW"/>
</dbReference>
<sequence length="358" mass="40308">MYTKRLDVLRNKLTEKKLDCILINKPENQFYVSGFTGGEGVVFVTNRDAAIITDSRYTEQAKNEAPNFEIIELKTGVSPIEVCANNFKSKIENVGFESHYLTYNQFEELKKHFEGVEIKPAANLVEELRIVKEPHEIDLIKKAQEITDKTFTHILEYIKPGVTERDLACEMEYFMKKNGADGSAFDTIVASGSRSSLPHGRASERNLQPGDFITMDFGARYSWYCSDMTRTVFLGRPDDTQVKIYNIVLEAQQRALEYIKSGLLGKDVDRVARETIDKNGYGNNFGHGLGHGVGIEIHESPRLSPKGDMELLPGMVVTVEPGIYIENYGGVRIEDLVVVTRNGCDNLTKSDKHLIIIN</sequence>
<dbReference type="InterPro" id="IPR050659">
    <property type="entry name" value="Peptidase_M24B"/>
</dbReference>
<dbReference type="PANTHER" id="PTHR46112:SF3">
    <property type="entry name" value="AMINOPEPTIDASE YPDF"/>
    <property type="match status" value="1"/>
</dbReference>
<organism evidence="7 8">
    <name type="scientific">Biomaibacter acetigenes</name>
    <dbReference type="NCBI Taxonomy" id="2316383"/>
    <lineage>
        <taxon>Bacteria</taxon>
        <taxon>Bacillati</taxon>
        <taxon>Bacillota</taxon>
        <taxon>Clostridia</taxon>
        <taxon>Thermosediminibacterales</taxon>
        <taxon>Tepidanaerobacteraceae</taxon>
        <taxon>Biomaibacter</taxon>
    </lineage>
</organism>
<dbReference type="GO" id="GO:0046872">
    <property type="term" value="F:metal ion binding"/>
    <property type="evidence" value="ECO:0007669"/>
    <property type="project" value="UniProtKB-KW"/>
</dbReference>
<dbReference type="EMBL" id="CP033169">
    <property type="protein sequence ID" value="AYO30713.1"/>
    <property type="molecule type" value="Genomic_DNA"/>
</dbReference>
<dbReference type="InterPro" id="IPR001131">
    <property type="entry name" value="Peptidase_M24B_aminopep-P_CS"/>
</dbReference>
<dbReference type="Gene3D" id="3.90.230.10">
    <property type="entry name" value="Creatinase/methionine aminopeptidase superfamily"/>
    <property type="match status" value="1"/>
</dbReference>
<dbReference type="KEGG" id="bacg:D2962_08875"/>
<dbReference type="PROSITE" id="PS00491">
    <property type="entry name" value="PROLINE_PEPTIDASE"/>
    <property type="match status" value="1"/>
</dbReference>
<dbReference type="Proteomes" id="UP000280960">
    <property type="component" value="Chromosome"/>
</dbReference>
<evidence type="ECO:0000313" key="8">
    <source>
        <dbReference type="Proteomes" id="UP000280960"/>
    </source>
</evidence>
<dbReference type="SUPFAM" id="SSF53092">
    <property type="entry name" value="Creatinase/prolidase N-terminal domain"/>
    <property type="match status" value="1"/>
</dbReference>
<evidence type="ECO:0000259" key="5">
    <source>
        <dbReference type="Pfam" id="PF00557"/>
    </source>
</evidence>
<gene>
    <name evidence="7" type="ORF">D2962_08875</name>
</gene>
<dbReference type="RefSeq" id="WP_122014768.1">
    <property type="nucleotide sequence ID" value="NZ_CP033169.1"/>
</dbReference>
<dbReference type="Pfam" id="PF01321">
    <property type="entry name" value="Creatinase_N"/>
    <property type="match status" value="1"/>
</dbReference>
<dbReference type="CDD" id="cd01092">
    <property type="entry name" value="APP-like"/>
    <property type="match status" value="1"/>
</dbReference>
<evidence type="ECO:0000313" key="7">
    <source>
        <dbReference type="EMBL" id="AYO30713.1"/>
    </source>
</evidence>
<dbReference type="InterPro" id="IPR029149">
    <property type="entry name" value="Creatin/AminoP/Spt16_N"/>
</dbReference>
<feature type="domain" description="Creatinase N-terminal" evidence="6">
    <location>
        <begin position="5"/>
        <end position="131"/>
    </location>
</feature>
<keyword evidence="8" id="KW-1185">Reference proteome</keyword>
<evidence type="ECO:0000256" key="3">
    <source>
        <dbReference type="ARBA" id="ARBA00022801"/>
    </source>
</evidence>
<evidence type="ECO:0000256" key="1">
    <source>
        <dbReference type="ARBA" id="ARBA00008766"/>
    </source>
</evidence>
<keyword evidence="3" id="KW-0378">Hydrolase</keyword>
<dbReference type="AlphaFoldDB" id="A0A3G2R5H0"/>
<keyword evidence="7" id="KW-0031">Aminopeptidase</keyword>
<evidence type="ECO:0000259" key="6">
    <source>
        <dbReference type="Pfam" id="PF01321"/>
    </source>
</evidence>
<keyword evidence="2 4" id="KW-0479">Metal-binding</keyword>
<reference evidence="7 8" key="1">
    <citation type="submission" date="2018-10" db="EMBL/GenBank/DDBJ databases">
        <authorList>
            <person name="Zhang X."/>
        </authorList>
    </citation>
    <scope>NUCLEOTIDE SEQUENCE [LARGE SCALE GENOMIC DNA]</scope>
    <source>
        <strain evidence="7 8">SK-G1</strain>
    </source>
</reference>
<dbReference type="Gene3D" id="3.40.350.10">
    <property type="entry name" value="Creatinase/prolidase N-terminal domain"/>
    <property type="match status" value="1"/>
</dbReference>
<evidence type="ECO:0000256" key="4">
    <source>
        <dbReference type="RuleBase" id="RU000590"/>
    </source>
</evidence>
<dbReference type="SUPFAM" id="SSF55920">
    <property type="entry name" value="Creatinase/aminopeptidase"/>
    <property type="match status" value="1"/>
</dbReference>
<protein>
    <submittedName>
        <fullName evidence="7">Aminopeptidase P family protein</fullName>
    </submittedName>
</protein>
<dbReference type="InterPro" id="IPR036005">
    <property type="entry name" value="Creatinase/aminopeptidase-like"/>
</dbReference>
<dbReference type="Pfam" id="PF00557">
    <property type="entry name" value="Peptidase_M24"/>
    <property type="match status" value="1"/>
</dbReference>
<feature type="domain" description="Peptidase M24" evidence="5">
    <location>
        <begin position="139"/>
        <end position="340"/>
    </location>
</feature>
<evidence type="ECO:0000256" key="2">
    <source>
        <dbReference type="ARBA" id="ARBA00022723"/>
    </source>
</evidence>
<dbReference type="InterPro" id="IPR000587">
    <property type="entry name" value="Creatinase_N"/>
</dbReference>
<proteinExistence type="inferred from homology"/>